<sequence>KSRKAFLDTLIEYEIKNPGSLSKHDIREEVDTFMFEGHDTTSSALTFTLFLLGVHQDVQDRVVAELYDIFGDSDRACELKDLQQMTYLEMVIKESLRLYPSVPLIARYLTKDLKLDGDVVIPSGANLYILPFLIHRNEEYYPDPDRFDPERFAEDECAKRHPYAFIPFSAGPRNCIGQKFAFMEMKVVISTLLRRTKIESITQRGDFKLLSLLIIRPTIPIMLKFTPRESMT</sequence>
<organism evidence="15 16">
    <name type="scientific">Ranatra chinensis</name>
    <dbReference type="NCBI Taxonomy" id="642074"/>
    <lineage>
        <taxon>Eukaryota</taxon>
        <taxon>Metazoa</taxon>
        <taxon>Ecdysozoa</taxon>
        <taxon>Arthropoda</taxon>
        <taxon>Hexapoda</taxon>
        <taxon>Insecta</taxon>
        <taxon>Pterygota</taxon>
        <taxon>Neoptera</taxon>
        <taxon>Paraneoptera</taxon>
        <taxon>Hemiptera</taxon>
        <taxon>Heteroptera</taxon>
        <taxon>Panheteroptera</taxon>
        <taxon>Nepomorpha</taxon>
        <taxon>Nepidae</taxon>
        <taxon>Ranatrinae</taxon>
        <taxon>Ranatra</taxon>
    </lineage>
</organism>
<dbReference type="GO" id="GO:0005789">
    <property type="term" value="C:endoplasmic reticulum membrane"/>
    <property type="evidence" value="ECO:0007669"/>
    <property type="project" value="UniProtKB-SubCell"/>
</dbReference>
<dbReference type="InterPro" id="IPR036396">
    <property type="entry name" value="Cyt_P450_sf"/>
</dbReference>
<dbReference type="Pfam" id="PF00067">
    <property type="entry name" value="p450"/>
    <property type="match status" value="1"/>
</dbReference>
<dbReference type="Gene3D" id="1.10.630.10">
    <property type="entry name" value="Cytochrome P450"/>
    <property type="match status" value="1"/>
</dbReference>
<keyword evidence="16" id="KW-1185">Reference proteome</keyword>
<comment type="subcellular location">
    <subcellularLocation>
        <location evidence="3">Endoplasmic reticulum membrane</location>
        <topology evidence="3">Peripheral membrane protein</topology>
    </subcellularLocation>
    <subcellularLocation>
        <location evidence="2">Microsome membrane</location>
        <topology evidence="2">Peripheral membrane protein</topology>
    </subcellularLocation>
</comment>
<keyword evidence="7" id="KW-0256">Endoplasmic reticulum</keyword>
<feature type="binding site" description="axial binding residue" evidence="13">
    <location>
        <position position="175"/>
    </location>
    <ligand>
        <name>heme</name>
        <dbReference type="ChEBI" id="CHEBI:30413"/>
    </ligand>
    <ligandPart>
        <name>Fe</name>
        <dbReference type="ChEBI" id="CHEBI:18248"/>
    </ligandPart>
</feature>
<dbReference type="GO" id="GO:0046872">
    <property type="term" value="F:metal ion binding"/>
    <property type="evidence" value="ECO:0007669"/>
    <property type="project" value="UniProtKB-KW"/>
</dbReference>
<dbReference type="PROSITE" id="PS00086">
    <property type="entry name" value="CYTOCHROME_P450"/>
    <property type="match status" value="1"/>
</dbReference>
<feature type="non-terminal residue" evidence="15">
    <location>
        <position position="1"/>
    </location>
</feature>
<dbReference type="GO" id="GO:0004497">
    <property type="term" value="F:monooxygenase activity"/>
    <property type="evidence" value="ECO:0007669"/>
    <property type="project" value="UniProtKB-KW"/>
</dbReference>
<evidence type="ECO:0000256" key="9">
    <source>
        <dbReference type="ARBA" id="ARBA00023002"/>
    </source>
</evidence>
<keyword evidence="6 13" id="KW-0479">Metal-binding</keyword>
<evidence type="ECO:0000256" key="13">
    <source>
        <dbReference type="PIRSR" id="PIRSR602401-1"/>
    </source>
</evidence>
<keyword evidence="8" id="KW-0492">Microsome</keyword>
<dbReference type="SUPFAM" id="SSF48264">
    <property type="entry name" value="Cytochrome P450"/>
    <property type="match status" value="1"/>
</dbReference>
<gene>
    <name evidence="15" type="ORF">AAG570_002373</name>
</gene>
<dbReference type="PRINTS" id="PR00463">
    <property type="entry name" value="EP450I"/>
</dbReference>
<comment type="cofactor">
    <cofactor evidence="1 13">
        <name>heme</name>
        <dbReference type="ChEBI" id="CHEBI:30413"/>
    </cofactor>
</comment>
<keyword evidence="11 14" id="KW-0503">Monooxygenase</keyword>
<dbReference type="AlphaFoldDB" id="A0ABD0Y7R7"/>
<evidence type="ECO:0000256" key="4">
    <source>
        <dbReference type="ARBA" id="ARBA00010617"/>
    </source>
</evidence>
<dbReference type="PRINTS" id="PR00385">
    <property type="entry name" value="P450"/>
</dbReference>
<dbReference type="InterPro" id="IPR050196">
    <property type="entry name" value="Cytochrome_P450_Monoox"/>
</dbReference>
<name>A0ABD0Y7R7_9HEMI</name>
<dbReference type="InterPro" id="IPR001128">
    <property type="entry name" value="Cyt_P450"/>
</dbReference>
<reference evidence="15 16" key="1">
    <citation type="submission" date="2024-07" db="EMBL/GenBank/DDBJ databases">
        <title>Chromosome-level genome assembly of the water stick insect Ranatra chinensis (Heteroptera: Nepidae).</title>
        <authorList>
            <person name="Liu X."/>
        </authorList>
    </citation>
    <scope>NUCLEOTIDE SEQUENCE [LARGE SCALE GENOMIC DNA]</scope>
    <source>
        <strain evidence="15">Cailab_2021Rc</strain>
        <tissue evidence="15">Muscle</tissue>
    </source>
</reference>
<evidence type="ECO:0008006" key="17">
    <source>
        <dbReference type="Google" id="ProtNLM"/>
    </source>
</evidence>
<evidence type="ECO:0000256" key="14">
    <source>
        <dbReference type="RuleBase" id="RU000461"/>
    </source>
</evidence>
<evidence type="ECO:0000256" key="6">
    <source>
        <dbReference type="ARBA" id="ARBA00022723"/>
    </source>
</evidence>
<comment type="caution">
    <text evidence="15">The sequence shown here is derived from an EMBL/GenBank/DDBJ whole genome shotgun (WGS) entry which is preliminary data.</text>
</comment>
<evidence type="ECO:0000256" key="1">
    <source>
        <dbReference type="ARBA" id="ARBA00001971"/>
    </source>
</evidence>
<evidence type="ECO:0000256" key="12">
    <source>
        <dbReference type="ARBA" id="ARBA00023136"/>
    </source>
</evidence>
<keyword evidence="5 13" id="KW-0349">Heme</keyword>
<evidence type="ECO:0000256" key="5">
    <source>
        <dbReference type="ARBA" id="ARBA00022617"/>
    </source>
</evidence>
<keyword evidence="9 14" id="KW-0560">Oxidoreductase</keyword>
<evidence type="ECO:0000256" key="10">
    <source>
        <dbReference type="ARBA" id="ARBA00023004"/>
    </source>
</evidence>
<proteinExistence type="inferred from homology"/>
<comment type="similarity">
    <text evidence="4 14">Belongs to the cytochrome P450 family.</text>
</comment>
<evidence type="ECO:0000256" key="11">
    <source>
        <dbReference type="ARBA" id="ARBA00023033"/>
    </source>
</evidence>
<dbReference type="InterPro" id="IPR017972">
    <property type="entry name" value="Cyt_P450_CS"/>
</dbReference>
<keyword evidence="10 13" id="KW-0408">Iron</keyword>
<dbReference type="Proteomes" id="UP001558652">
    <property type="component" value="Unassembled WGS sequence"/>
</dbReference>
<dbReference type="EMBL" id="JBFDAA010000012">
    <property type="protein sequence ID" value="KAL1123287.1"/>
    <property type="molecule type" value="Genomic_DNA"/>
</dbReference>
<evidence type="ECO:0000256" key="2">
    <source>
        <dbReference type="ARBA" id="ARBA00004174"/>
    </source>
</evidence>
<evidence type="ECO:0000313" key="16">
    <source>
        <dbReference type="Proteomes" id="UP001558652"/>
    </source>
</evidence>
<evidence type="ECO:0000313" key="15">
    <source>
        <dbReference type="EMBL" id="KAL1123287.1"/>
    </source>
</evidence>
<dbReference type="PANTHER" id="PTHR24291:SF189">
    <property type="entry name" value="CYTOCHROME P450 4C3-RELATED"/>
    <property type="match status" value="1"/>
</dbReference>
<evidence type="ECO:0000256" key="7">
    <source>
        <dbReference type="ARBA" id="ARBA00022824"/>
    </source>
</evidence>
<keyword evidence="12" id="KW-0472">Membrane</keyword>
<protein>
    <recommendedName>
        <fullName evidence="17">Cytochrome P450</fullName>
    </recommendedName>
</protein>
<evidence type="ECO:0000256" key="3">
    <source>
        <dbReference type="ARBA" id="ARBA00004406"/>
    </source>
</evidence>
<dbReference type="InterPro" id="IPR002401">
    <property type="entry name" value="Cyt_P450_E_grp-I"/>
</dbReference>
<accession>A0ABD0Y7R7</accession>
<dbReference type="PANTHER" id="PTHR24291">
    <property type="entry name" value="CYTOCHROME P450 FAMILY 4"/>
    <property type="match status" value="1"/>
</dbReference>
<evidence type="ECO:0000256" key="8">
    <source>
        <dbReference type="ARBA" id="ARBA00022848"/>
    </source>
</evidence>